<name>A0ABX7C0K1_9HYPH</name>
<reference evidence="1 2" key="1">
    <citation type="submission" date="2021-01" db="EMBL/GenBank/DDBJ databases">
        <title>Genome seq and assembly of Devosia sp. G19.</title>
        <authorList>
            <person name="Chhetri G."/>
        </authorList>
    </citation>
    <scope>NUCLEOTIDE SEQUENCE [LARGE SCALE GENOMIC DNA]</scope>
    <source>
        <strain evidence="1 2">G19</strain>
    </source>
</reference>
<sequence length="62" mass="6943">MEMFDEEIKKPKAHEVGMPIDTLSVDELRERIGLLEAEIVRLKAGIEARGATRKAADAAFKF</sequence>
<dbReference type="InterPro" id="IPR009579">
    <property type="entry name" value="DUF1192"/>
</dbReference>
<dbReference type="Pfam" id="PF06698">
    <property type="entry name" value="DUF1192"/>
    <property type="match status" value="1"/>
</dbReference>
<dbReference type="Proteomes" id="UP000595460">
    <property type="component" value="Chromosome"/>
</dbReference>
<evidence type="ECO:0000313" key="2">
    <source>
        <dbReference type="Proteomes" id="UP000595460"/>
    </source>
</evidence>
<proteinExistence type="predicted"/>
<accession>A0ABX7C0K1</accession>
<evidence type="ECO:0000313" key="1">
    <source>
        <dbReference type="EMBL" id="QQR37758.1"/>
    </source>
</evidence>
<organism evidence="1 2">
    <name type="scientific">Devosia oryziradicis</name>
    <dbReference type="NCBI Taxonomy" id="2801335"/>
    <lineage>
        <taxon>Bacteria</taxon>
        <taxon>Pseudomonadati</taxon>
        <taxon>Pseudomonadota</taxon>
        <taxon>Alphaproteobacteria</taxon>
        <taxon>Hyphomicrobiales</taxon>
        <taxon>Devosiaceae</taxon>
        <taxon>Devosia</taxon>
    </lineage>
</organism>
<protein>
    <submittedName>
        <fullName evidence="1">DUF1192 domain-containing protein</fullName>
    </submittedName>
</protein>
<keyword evidence="2" id="KW-1185">Reference proteome</keyword>
<gene>
    <name evidence="1" type="ORF">JI749_05920</name>
</gene>
<dbReference type="EMBL" id="CP068047">
    <property type="protein sequence ID" value="QQR37758.1"/>
    <property type="molecule type" value="Genomic_DNA"/>
</dbReference>